<keyword evidence="2" id="KW-1133">Transmembrane helix</keyword>
<organism evidence="3 4">
    <name type="scientific">Streptomyces pacificus</name>
    <dbReference type="NCBI Taxonomy" id="2705029"/>
    <lineage>
        <taxon>Bacteria</taxon>
        <taxon>Bacillati</taxon>
        <taxon>Actinomycetota</taxon>
        <taxon>Actinomycetes</taxon>
        <taxon>Kitasatosporales</taxon>
        <taxon>Streptomycetaceae</taxon>
        <taxon>Streptomyces</taxon>
    </lineage>
</organism>
<evidence type="ECO:0000313" key="3">
    <source>
        <dbReference type="EMBL" id="GFH34310.1"/>
    </source>
</evidence>
<feature type="compositionally biased region" description="Pro residues" evidence="1">
    <location>
        <begin position="36"/>
        <end position="47"/>
    </location>
</feature>
<dbReference type="AlphaFoldDB" id="A0A6A0AMW5"/>
<gene>
    <name evidence="3" type="ORF">SCWH03_05240</name>
</gene>
<keyword evidence="2" id="KW-0472">Membrane</keyword>
<keyword evidence="2" id="KW-0812">Transmembrane</keyword>
<dbReference type="RefSeq" id="WP_173261091.1">
    <property type="nucleotide sequence ID" value="NZ_BLLG01000001.1"/>
</dbReference>
<feature type="transmembrane region" description="Helical" evidence="2">
    <location>
        <begin position="56"/>
        <end position="78"/>
    </location>
</feature>
<accession>A0A6A0AMW5</accession>
<feature type="transmembrane region" description="Helical" evidence="2">
    <location>
        <begin position="84"/>
        <end position="104"/>
    </location>
</feature>
<evidence type="ECO:0000256" key="1">
    <source>
        <dbReference type="SAM" id="MobiDB-lite"/>
    </source>
</evidence>
<protein>
    <submittedName>
        <fullName evidence="3">Uncharacterized protein</fullName>
    </submittedName>
</protein>
<comment type="caution">
    <text evidence="3">The sequence shown here is derived from an EMBL/GenBank/DDBJ whole genome shotgun (WGS) entry which is preliminary data.</text>
</comment>
<evidence type="ECO:0000256" key="2">
    <source>
        <dbReference type="SAM" id="Phobius"/>
    </source>
</evidence>
<dbReference type="Proteomes" id="UP000484988">
    <property type="component" value="Unassembled WGS sequence"/>
</dbReference>
<reference evidence="3 4" key="1">
    <citation type="submission" date="2020-02" db="EMBL/GenBank/DDBJ databases">
        <title>Whole Genome Shotgun Sequence of Streptomyces sp. strain CWH03.</title>
        <authorList>
            <person name="Dohra H."/>
            <person name="Kodani S."/>
            <person name="Yamamura H."/>
        </authorList>
    </citation>
    <scope>NUCLEOTIDE SEQUENCE [LARGE SCALE GENOMIC DNA]</scope>
    <source>
        <strain evidence="3 4">CWH03</strain>
    </source>
</reference>
<feature type="region of interest" description="Disordered" evidence="1">
    <location>
        <begin position="21"/>
        <end position="49"/>
    </location>
</feature>
<dbReference type="EMBL" id="BLLG01000001">
    <property type="protein sequence ID" value="GFH34310.1"/>
    <property type="molecule type" value="Genomic_DNA"/>
</dbReference>
<evidence type="ECO:0000313" key="4">
    <source>
        <dbReference type="Proteomes" id="UP000484988"/>
    </source>
</evidence>
<keyword evidence="4" id="KW-1185">Reference proteome</keyword>
<feature type="region of interest" description="Disordered" evidence="1">
    <location>
        <begin position="115"/>
        <end position="142"/>
    </location>
</feature>
<proteinExistence type="predicted"/>
<sequence>MATQPDPHLIAAVEEALTTPTFHRDDTPLPRYGTTPPIPQPGAPPMSPRTTEVARAVMLGSLATVPPGLIAIGILVASEHANPTVIGMICAAPAAVAAPIWALARLVKASTKSEHHHHYTGPVRQQTVTSHSRWLGKTTNNM</sequence>
<feature type="compositionally biased region" description="Polar residues" evidence="1">
    <location>
        <begin position="123"/>
        <end position="142"/>
    </location>
</feature>
<name>A0A6A0AMW5_9ACTN</name>